<dbReference type="InterPro" id="IPR017930">
    <property type="entry name" value="Myb_dom"/>
</dbReference>
<dbReference type="GO" id="GO:0005634">
    <property type="term" value="C:nucleus"/>
    <property type="evidence" value="ECO:0000318"/>
    <property type="project" value="GO_Central"/>
</dbReference>
<evidence type="ECO:0000256" key="1">
    <source>
        <dbReference type="SAM" id="MobiDB-lite"/>
    </source>
</evidence>
<gene>
    <name evidence="4" type="ORF">MARPO_0056s0127</name>
</gene>
<feature type="compositionally biased region" description="Polar residues" evidence="1">
    <location>
        <begin position="421"/>
        <end position="437"/>
    </location>
</feature>
<evidence type="ECO:0000313" key="4">
    <source>
        <dbReference type="EMBL" id="PTQ37685.1"/>
    </source>
</evidence>
<accession>A0A2R6WV03</accession>
<evidence type="ECO:0000259" key="2">
    <source>
        <dbReference type="PROSITE" id="PS50090"/>
    </source>
</evidence>
<dbReference type="PANTHER" id="PTHR45614:SF229">
    <property type="entry name" value="MYB TRANSCRIPTION FACTOR-LIKE PROTEIN-RELATED"/>
    <property type="match status" value="1"/>
</dbReference>
<feature type="region of interest" description="Disordered" evidence="1">
    <location>
        <begin position="354"/>
        <end position="402"/>
    </location>
</feature>
<feature type="domain" description="HTH myb-type" evidence="3">
    <location>
        <begin position="223"/>
        <end position="274"/>
    </location>
</feature>
<dbReference type="PROSITE" id="PS50090">
    <property type="entry name" value="MYB_LIKE"/>
    <property type="match status" value="2"/>
</dbReference>
<sequence length="451" mass="51431">MSSFTNFRSNSINIMDDWDLGDEISLSHLYFSAFREVEENPHSFSEYIAKICSPTRRKEKTEDSTACKPWISKKQKVEENELSSTAENYKATSNADMVHKELSNADMCNATTEGDLSHIQISSDSQKAQIQDLNPSREHSGESSLTSKRQKLRTADVDDGQPKTPKTPKTPENLKDEKMVVLDEMKKRKGKWKKIPAEFSPNLLDGRSLQDENTDAYHIQMAGPSVKTPLWSKKEDKQLGRLVALYGTNSWSIIASCFPGWTDKHCKDRWCEYLDPSIKKGPWTEEEDKILRVAHNHYGNKWTSISKLIPGRTDNAVKNRFYSAMKRRRRNASVRERARDREKAAWEEEMMKVLNSREMNSDENDSGRGVDPKDTVNEQPRQELLNNLPVDLVENSGQNYSGNEVQVNLDQNLELELNSVHNLSPTDQESVTKQVAGSYSKSSDTESSTRN</sequence>
<dbReference type="EMBL" id="KZ772728">
    <property type="protein sequence ID" value="PTQ37685.1"/>
    <property type="molecule type" value="Genomic_DNA"/>
</dbReference>
<dbReference type="InterPro" id="IPR009057">
    <property type="entry name" value="Homeodomain-like_sf"/>
</dbReference>
<dbReference type="InterPro" id="IPR050560">
    <property type="entry name" value="MYB_TF"/>
</dbReference>
<evidence type="ECO:0000259" key="3">
    <source>
        <dbReference type="PROSITE" id="PS51294"/>
    </source>
</evidence>
<feature type="compositionally biased region" description="Polar residues" evidence="1">
    <location>
        <begin position="123"/>
        <end position="134"/>
    </location>
</feature>
<dbReference type="OrthoDB" id="2143914at2759"/>
<feature type="domain" description="HTH myb-type" evidence="3">
    <location>
        <begin position="275"/>
        <end position="329"/>
    </location>
</feature>
<feature type="region of interest" description="Disordered" evidence="1">
    <location>
        <begin position="421"/>
        <end position="451"/>
    </location>
</feature>
<proteinExistence type="predicted"/>
<feature type="domain" description="Myb-like" evidence="2">
    <location>
        <begin position="275"/>
        <end position="325"/>
    </location>
</feature>
<evidence type="ECO:0000313" key="5">
    <source>
        <dbReference type="Proteomes" id="UP000244005"/>
    </source>
</evidence>
<feature type="compositionally biased region" description="Basic and acidic residues" evidence="1">
    <location>
        <begin position="365"/>
        <end position="376"/>
    </location>
</feature>
<dbReference type="PANTHER" id="PTHR45614">
    <property type="entry name" value="MYB PROTEIN-RELATED"/>
    <property type="match status" value="1"/>
</dbReference>
<dbReference type="AlphaFoldDB" id="A0A2R6WV03"/>
<dbReference type="GO" id="GO:0000981">
    <property type="term" value="F:DNA-binding transcription factor activity, RNA polymerase II-specific"/>
    <property type="evidence" value="ECO:0000318"/>
    <property type="project" value="GO_Central"/>
</dbReference>
<dbReference type="Gene3D" id="1.10.10.60">
    <property type="entry name" value="Homeodomain-like"/>
    <property type="match status" value="2"/>
</dbReference>
<organism evidence="4 5">
    <name type="scientific">Marchantia polymorpha</name>
    <name type="common">Common liverwort</name>
    <name type="synonym">Marchantia aquatica</name>
    <dbReference type="NCBI Taxonomy" id="3197"/>
    <lineage>
        <taxon>Eukaryota</taxon>
        <taxon>Viridiplantae</taxon>
        <taxon>Streptophyta</taxon>
        <taxon>Embryophyta</taxon>
        <taxon>Marchantiophyta</taxon>
        <taxon>Marchantiopsida</taxon>
        <taxon>Marchantiidae</taxon>
        <taxon>Marchantiales</taxon>
        <taxon>Marchantiaceae</taxon>
        <taxon>Marchantia</taxon>
    </lineage>
</organism>
<dbReference type="PROSITE" id="PS51294">
    <property type="entry name" value="HTH_MYB"/>
    <property type="match status" value="2"/>
</dbReference>
<dbReference type="SMART" id="SM00717">
    <property type="entry name" value="SANT"/>
    <property type="match status" value="2"/>
</dbReference>
<keyword evidence="5" id="KW-1185">Reference proteome</keyword>
<feature type="region of interest" description="Disordered" evidence="1">
    <location>
        <begin position="123"/>
        <end position="176"/>
    </location>
</feature>
<dbReference type="Gramene" id="Mp6g16170.1">
    <property type="protein sequence ID" value="Mp6g16170.1.cds"/>
    <property type="gene ID" value="Mp6g16170"/>
</dbReference>
<protein>
    <submittedName>
        <fullName evidence="4">Uncharacterized protein</fullName>
    </submittedName>
</protein>
<feature type="domain" description="Myb-like" evidence="2">
    <location>
        <begin position="223"/>
        <end position="274"/>
    </location>
</feature>
<reference evidence="5" key="1">
    <citation type="journal article" date="2017" name="Cell">
        <title>Insights into land plant evolution garnered from the Marchantia polymorpha genome.</title>
        <authorList>
            <person name="Bowman J.L."/>
            <person name="Kohchi T."/>
            <person name="Yamato K.T."/>
            <person name="Jenkins J."/>
            <person name="Shu S."/>
            <person name="Ishizaki K."/>
            <person name="Yamaoka S."/>
            <person name="Nishihama R."/>
            <person name="Nakamura Y."/>
            <person name="Berger F."/>
            <person name="Adam C."/>
            <person name="Aki S.S."/>
            <person name="Althoff F."/>
            <person name="Araki T."/>
            <person name="Arteaga-Vazquez M.A."/>
            <person name="Balasubrmanian S."/>
            <person name="Barry K."/>
            <person name="Bauer D."/>
            <person name="Boehm C.R."/>
            <person name="Briginshaw L."/>
            <person name="Caballero-Perez J."/>
            <person name="Catarino B."/>
            <person name="Chen F."/>
            <person name="Chiyoda S."/>
            <person name="Chovatia M."/>
            <person name="Davies K.M."/>
            <person name="Delmans M."/>
            <person name="Demura T."/>
            <person name="Dierschke T."/>
            <person name="Dolan L."/>
            <person name="Dorantes-Acosta A.E."/>
            <person name="Eklund D.M."/>
            <person name="Florent S.N."/>
            <person name="Flores-Sandoval E."/>
            <person name="Fujiyama A."/>
            <person name="Fukuzawa H."/>
            <person name="Galik B."/>
            <person name="Grimanelli D."/>
            <person name="Grimwood J."/>
            <person name="Grossniklaus U."/>
            <person name="Hamada T."/>
            <person name="Haseloff J."/>
            <person name="Hetherington A.J."/>
            <person name="Higo A."/>
            <person name="Hirakawa Y."/>
            <person name="Hundley H.N."/>
            <person name="Ikeda Y."/>
            <person name="Inoue K."/>
            <person name="Inoue S.I."/>
            <person name="Ishida S."/>
            <person name="Jia Q."/>
            <person name="Kakita M."/>
            <person name="Kanazawa T."/>
            <person name="Kawai Y."/>
            <person name="Kawashima T."/>
            <person name="Kennedy M."/>
            <person name="Kinose K."/>
            <person name="Kinoshita T."/>
            <person name="Kohara Y."/>
            <person name="Koide E."/>
            <person name="Komatsu K."/>
            <person name="Kopischke S."/>
            <person name="Kubo M."/>
            <person name="Kyozuka J."/>
            <person name="Lagercrantz U."/>
            <person name="Lin S.S."/>
            <person name="Lindquist E."/>
            <person name="Lipzen A.M."/>
            <person name="Lu C.W."/>
            <person name="De Luna E."/>
            <person name="Martienssen R.A."/>
            <person name="Minamino N."/>
            <person name="Mizutani M."/>
            <person name="Mizutani M."/>
            <person name="Mochizuki N."/>
            <person name="Monte I."/>
            <person name="Mosher R."/>
            <person name="Nagasaki H."/>
            <person name="Nakagami H."/>
            <person name="Naramoto S."/>
            <person name="Nishitani K."/>
            <person name="Ohtani M."/>
            <person name="Okamoto T."/>
            <person name="Okumura M."/>
            <person name="Phillips J."/>
            <person name="Pollak B."/>
            <person name="Reinders A."/>
            <person name="Rovekamp M."/>
            <person name="Sano R."/>
            <person name="Sawa S."/>
            <person name="Schmid M.W."/>
            <person name="Shirakawa M."/>
            <person name="Solano R."/>
            <person name="Spunde A."/>
            <person name="Suetsugu N."/>
            <person name="Sugano S."/>
            <person name="Sugiyama A."/>
            <person name="Sun R."/>
            <person name="Suzuki Y."/>
            <person name="Takenaka M."/>
            <person name="Takezawa D."/>
            <person name="Tomogane H."/>
            <person name="Tsuzuki M."/>
            <person name="Ueda T."/>
            <person name="Umeda M."/>
            <person name="Ward J.M."/>
            <person name="Watanabe Y."/>
            <person name="Yazaki K."/>
            <person name="Yokoyama R."/>
            <person name="Yoshitake Y."/>
            <person name="Yotsui I."/>
            <person name="Zachgo S."/>
            <person name="Schmutz J."/>
        </authorList>
    </citation>
    <scope>NUCLEOTIDE SEQUENCE [LARGE SCALE GENOMIC DNA]</scope>
    <source>
        <strain evidence="5">Tak-1</strain>
    </source>
</reference>
<dbReference type="Proteomes" id="UP000244005">
    <property type="component" value="Unassembled WGS sequence"/>
</dbReference>
<dbReference type="InterPro" id="IPR001005">
    <property type="entry name" value="SANT/Myb"/>
</dbReference>
<dbReference type="SUPFAM" id="SSF46689">
    <property type="entry name" value="Homeodomain-like"/>
    <property type="match status" value="1"/>
</dbReference>
<dbReference type="CDD" id="cd00167">
    <property type="entry name" value="SANT"/>
    <property type="match status" value="2"/>
</dbReference>
<dbReference type="GO" id="GO:0006355">
    <property type="term" value="P:regulation of DNA-templated transcription"/>
    <property type="evidence" value="ECO:0000318"/>
    <property type="project" value="GO_Central"/>
</dbReference>
<dbReference type="Pfam" id="PF00249">
    <property type="entry name" value="Myb_DNA-binding"/>
    <property type="match status" value="2"/>
</dbReference>
<dbReference type="GO" id="GO:0000978">
    <property type="term" value="F:RNA polymerase II cis-regulatory region sequence-specific DNA binding"/>
    <property type="evidence" value="ECO:0000318"/>
    <property type="project" value="GO_Central"/>
</dbReference>
<name>A0A2R6WV03_MARPO</name>